<name>A0A1H6G5J5_9EURY</name>
<dbReference type="SUPFAM" id="SSF55781">
    <property type="entry name" value="GAF domain-like"/>
    <property type="match status" value="1"/>
</dbReference>
<feature type="coiled-coil region" evidence="4">
    <location>
        <begin position="170"/>
        <end position="197"/>
    </location>
</feature>
<dbReference type="InterPro" id="IPR036390">
    <property type="entry name" value="WH_DNA-bd_sf"/>
</dbReference>
<dbReference type="PANTHER" id="PTHR30136:SF35">
    <property type="entry name" value="HTH-TYPE TRANSCRIPTIONAL REGULATOR RV1719"/>
    <property type="match status" value="1"/>
</dbReference>
<keyword evidence="1" id="KW-0805">Transcription regulation</keyword>
<evidence type="ECO:0000256" key="1">
    <source>
        <dbReference type="ARBA" id="ARBA00023015"/>
    </source>
</evidence>
<evidence type="ECO:0000313" key="7">
    <source>
        <dbReference type="EMBL" id="SEH17728.1"/>
    </source>
</evidence>
<dbReference type="InterPro" id="IPR029016">
    <property type="entry name" value="GAF-like_dom_sf"/>
</dbReference>
<dbReference type="Pfam" id="PF01614">
    <property type="entry name" value="IclR_C"/>
    <property type="match status" value="1"/>
</dbReference>
<dbReference type="EMBL" id="FNWL01000004">
    <property type="protein sequence ID" value="SEH17728.1"/>
    <property type="molecule type" value="Genomic_DNA"/>
</dbReference>
<evidence type="ECO:0000259" key="6">
    <source>
        <dbReference type="PROSITE" id="PS51078"/>
    </source>
</evidence>
<dbReference type="InterPro" id="IPR050707">
    <property type="entry name" value="HTH_MetabolicPath_Reg"/>
</dbReference>
<dbReference type="RefSeq" id="WP_090508108.1">
    <property type="nucleotide sequence ID" value="NZ_FNWL01000004.1"/>
</dbReference>
<keyword evidence="8" id="KW-1185">Reference proteome</keyword>
<dbReference type="PROSITE" id="PS51078">
    <property type="entry name" value="ICLR_ED"/>
    <property type="match status" value="1"/>
</dbReference>
<dbReference type="Gene3D" id="1.10.10.10">
    <property type="entry name" value="Winged helix-like DNA-binding domain superfamily/Winged helix DNA-binding domain"/>
    <property type="match status" value="1"/>
</dbReference>
<evidence type="ECO:0000259" key="5">
    <source>
        <dbReference type="PROSITE" id="PS51077"/>
    </source>
</evidence>
<gene>
    <name evidence="7" type="ORF">SAMN04487967_3366</name>
</gene>
<dbReference type="Pfam" id="PF09339">
    <property type="entry name" value="HTH_IclR"/>
    <property type="match status" value="1"/>
</dbReference>
<dbReference type="InterPro" id="IPR014757">
    <property type="entry name" value="Tscrpt_reg_IclR_C"/>
</dbReference>
<evidence type="ECO:0000256" key="4">
    <source>
        <dbReference type="SAM" id="Coils"/>
    </source>
</evidence>
<dbReference type="OrthoDB" id="14763at2157"/>
<dbReference type="InterPro" id="IPR036388">
    <property type="entry name" value="WH-like_DNA-bd_sf"/>
</dbReference>
<organism evidence="7 8">
    <name type="scientific">Natronorubrum sediminis</name>
    <dbReference type="NCBI Taxonomy" id="640943"/>
    <lineage>
        <taxon>Archaea</taxon>
        <taxon>Methanobacteriati</taxon>
        <taxon>Methanobacteriota</taxon>
        <taxon>Stenosarchaea group</taxon>
        <taxon>Halobacteria</taxon>
        <taxon>Halobacteriales</taxon>
        <taxon>Natrialbaceae</taxon>
        <taxon>Natronorubrum</taxon>
    </lineage>
</organism>
<dbReference type="Gene3D" id="3.30.450.40">
    <property type="match status" value="1"/>
</dbReference>
<dbReference type="SMART" id="SM00346">
    <property type="entry name" value="HTH_ICLR"/>
    <property type="match status" value="1"/>
</dbReference>
<protein>
    <submittedName>
        <fullName evidence="7">Transcriptional regulator, IclR family</fullName>
    </submittedName>
</protein>
<evidence type="ECO:0000256" key="3">
    <source>
        <dbReference type="ARBA" id="ARBA00023163"/>
    </source>
</evidence>
<dbReference type="PANTHER" id="PTHR30136">
    <property type="entry name" value="HELIX-TURN-HELIX TRANSCRIPTIONAL REGULATOR, ICLR FAMILY"/>
    <property type="match status" value="1"/>
</dbReference>
<dbReference type="GO" id="GO:0045892">
    <property type="term" value="P:negative regulation of DNA-templated transcription"/>
    <property type="evidence" value="ECO:0007669"/>
    <property type="project" value="TreeGrafter"/>
</dbReference>
<dbReference type="InterPro" id="IPR005471">
    <property type="entry name" value="Tscrpt_reg_IclR_N"/>
</dbReference>
<accession>A0A1H6G5J5</accession>
<reference evidence="8" key="1">
    <citation type="submission" date="2016-10" db="EMBL/GenBank/DDBJ databases">
        <authorList>
            <person name="Varghese N."/>
            <person name="Submissions S."/>
        </authorList>
    </citation>
    <scope>NUCLEOTIDE SEQUENCE [LARGE SCALE GENOMIC DNA]</scope>
    <source>
        <strain evidence="8">CGMCC 1.8981</strain>
    </source>
</reference>
<dbReference type="GO" id="GO:0003677">
    <property type="term" value="F:DNA binding"/>
    <property type="evidence" value="ECO:0007669"/>
    <property type="project" value="UniProtKB-KW"/>
</dbReference>
<dbReference type="SUPFAM" id="SSF46785">
    <property type="entry name" value="Winged helix' DNA-binding domain"/>
    <property type="match status" value="1"/>
</dbReference>
<dbReference type="GO" id="GO:0003700">
    <property type="term" value="F:DNA-binding transcription factor activity"/>
    <property type="evidence" value="ECO:0007669"/>
    <property type="project" value="TreeGrafter"/>
</dbReference>
<evidence type="ECO:0000256" key="2">
    <source>
        <dbReference type="ARBA" id="ARBA00023125"/>
    </source>
</evidence>
<keyword evidence="3" id="KW-0804">Transcription</keyword>
<dbReference type="AlphaFoldDB" id="A0A1H6G5J5"/>
<evidence type="ECO:0000313" key="8">
    <source>
        <dbReference type="Proteomes" id="UP000199112"/>
    </source>
</evidence>
<dbReference type="CDD" id="cd00090">
    <property type="entry name" value="HTH_ARSR"/>
    <property type="match status" value="1"/>
</dbReference>
<keyword evidence="4" id="KW-0175">Coiled coil</keyword>
<feature type="domain" description="HTH iclR-type" evidence="5">
    <location>
        <begin position="11"/>
        <end position="70"/>
    </location>
</feature>
<proteinExistence type="predicted"/>
<dbReference type="PROSITE" id="PS51077">
    <property type="entry name" value="HTH_ICLR"/>
    <property type="match status" value="1"/>
</dbReference>
<dbReference type="InterPro" id="IPR011991">
    <property type="entry name" value="ArsR-like_HTH"/>
</dbReference>
<sequence length="256" mass="28335">MTRKTDNGRRIKATETTFAVVETLADLECARLSDIAAEVGVANSTASEHLSTLQDHGYVVEDDDGYRLGLRFMDTGTQAKRYYDTLLSASKPVLEQLVNDTGETVNLITNENNMAVYVDRLFGTRGVPTDSWVGKRRPLHMLAGGKAILAELPEEELDAVVEEHGFPAASEHTITSRDELEAELETIREEGISFNDRESHKQIRAVGTAIVLDDGVYGSVSIAGPAQRFRGSYFREELPNMLLGVVNEIELKLTYR</sequence>
<keyword evidence="2" id="KW-0238">DNA-binding</keyword>
<feature type="domain" description="IclR-ED" evidence="6">
    <location>
        <begin position="71"/>
        <end position="255"/>
    </location>
</feature>
<dbReference type="Proteomes" id="UP000199112">
    <property type="component" value="Unassembled WGS sequence"/>
</dbReference>